<dbReference type="CDD" id="cd07377">
    <property type="entry name" value="WHTH_GntR"/>
    <property type="match status" value="1"/>
</dbReference>
<proteinExistence type="predicted"/>
<keyword evidence="6" id="KW-1185">Reference proteome</keyword>
<dbReference type="GO" id="GO:0003677">
    <property type="term" value="F:DNA binding"/>
    <property type="evidence" value="ECO:0007669"/>
    <property type="project" value="UniProtKB-KW"/>
</dbReference>
<keyword evidence="1" id="KW-0805">Transcription regulation</keyword>
<dbReference type="EMBL" id="FPKU01000003">
    <property type="protein sequence ID" value="SFZ86322.1"/>
    <property type="molecule type" value="Genomic_DNA"/>
</dbReference>
<evidence type="ECO:0000313" key="5">
    <source>
        <dbReference type="EMBL" id="SFZ86322.1"/>
    </source>
</evidence>
<keyword evidence="3" id="KW-0804">Transcription</keyword>
<dbReference type="Gene3D" id="1.10.10.10">
    <property type="entry name" value="Winged helix-like DNA-binding domain superfamily/Winged helix DNA-binding domain"/>
    <property type="match status" value="1"/>
</dbReference>
<dbReference type="InterPro" id="IPR000524">
    <property type="entry name" value="Tscrpt_reg_HTH_GntR"/>
</dbReference>
<organism evidence="5 6">
    <name type="scientific">Devosia enhydra</name>
    <dbReference type="NCBI Taxonomy" id="665118"/>
    <lineage>
        <taxon>Bacteria</taxon>
        <taxon>Pseudomonadati</taxon>
        <taxon>Pseudomonadota</taxon>
        <taxon>Alphaproteobacteria</taxon>
        <taxon>Hyphomicrobiales</taxon>
        <taxon>Devosiaceae</taxon>
        <taxon>Devosia</taxon>
    </lineage>
</organism>
<evidence type="ECO:0000256" key="1">
    <source>
        <dbReference type="ARBA" id="ARBA00023015"/>
    </source>
</evidence>
<dbReference type="STRING" id="665118.SAMN02983003_3502"/>
<evidence type="ECO:0000259" key="4">
    <source>
        <dbReference type="PROSITE" id="PS50949"/>
    </source>
</evidence>
<dbReference type="InterPro" id="IPR036388">
    <property type="entry name" value="WH-like_DNA-bd_sf"/>
</dbReference>
<dbReference type="SMART" id="SM00345">
    <property type="entry name" value="HTH_GNTR"/>
    <property type="match status" value="1"/>
</dbReference>
<dbReference type="PANTHER" id="PTHR38445:SF10">
    <property type="entry name" value="GNTR-FAMILY TRANSCRIPTIONAL REGULATOR"/>
    <property type="match status" value="1"/>
</dbReference>
<feature type="domain" description="HTH gntR-type" evidence="4">
    <location>
        <begin position="19"/>
        <end position="87"/>
    </location>
</feature>
<dbReference type="SUPFAM" id="SSF46785">
    <property type="entry name" value="Winged helix' DNA-binding domain"/>
    <property type="match status" value="1"/>
</dbReference>
<dbReference type="GO" id="GO:0003700">
    <property type="term" value="F:DNA-binding transcription factor activity"/>
    <property type="evidence" value="ECO:0007669"/>
    <property type="project" value="InterPro"/>
</dbReference>
<protein>
    <submittedName>
        <fullName evidence="5">GntR family transcriptional regulator</fullName>
    </submittedName>
</protein>
<reference evidence="5 6" key="1">
    <citation type="submission" date="2016-11" db="EMBL/GenBank/DDBJ databases">
        <authorList>
            <person name="Jaros S."/>
            <person name="Januszkiewicz K."/>
            <person name="Wedrychowicz H."/>
        </authorList>
    </citation>
    <scope>NUCLEOTIDE SEQUENCE [LARGE SCALE GENOMIC DNA]</scope>
    <source>
        <strain evidence="5 6">ATCC 23634</strain>
    </source>
</reference>
<dbReference type="InterPro" id="IPR036390">
    <property type="entry name" value="WH_DNA-bd_sf"/>
</dbReference>
<dbReference type="Pfam" id="PF00392">
    <property type="entry name" value="GntR"/>
    <property type="match status" value="1"/>
</dbReference>
<accession>A0A1K2I1Q5</accession>
<sequence>MLEDYITKTDAMTGFDDSQPIFLQIRDRLSAMILSGGVGEGEALPSVRAIAADLSVNPLTVTRAYERLVDLGVVETRRGLGMFVAHGARVRLLAHEREKFLAEEWPRIRARMKTLQLDPADLLSRDDPK</sequence>
<name>A0A1K2I1Q5_9HYPH</name>
<gene>
    <name evidence="5" type="ORF">SAMN02983003_3502</name>
</gene>
<dbReference type="AlphaFoldDB" id="A0A1K2I1Q5"/>
<evidence type="ECO:0000256" key="3">
    <source>
        <dbReference type="ARBA" id="ARBA00023163"/>
    </source>
</evidence>
<dbReference type="PROSITE" id="PS50949">
    <property type="entry name" value="HTH_GNTR"/>
    <property type="match status" value="1"/>
</dbReference>
<evidence type="ECO:0000256" key="2">
    <source>
        <dbReference type="ARBA" id="ARBA00023125"/>
    </source>
</evidence>
<dbReference type="Gene3D" id="6.10.250.1220">
    <property type="match status" value="1"/>
</dbReference>
<dbReference type="PANTHER" id="PTHR38445">
    <property type="entry name" value="HTH-TYPE TRANSCRIPTIONAL REPRESSOR YTRA"/>
    <property type="match status" value="1"/>
</dbReference>
<evidence type="ECO:0000313" key="6">
    <source>
        <dbReference type="Proteomes" id="UP000183447"/>
    </source>
</evidence>
<keyword evidence="2" id="KW-0238">DNA-binding</keyword>
<dbReference type="Proteomes" id="UP000183447">
    <property type="component" value="Unassembled WGS sequence"/>
</dbReference>